<dbReference type="KEGG" id="bdw:94338258"/>
<dbReference type="Proteomes" id="UP001214638">
    <property type="component" value="Unassembled WGS sequence"/>
</dbReference>
<sequence length="110" mass="12745">MLLMVFVYACKDVSNKFHPWLLQFVGQRNASYNYFFKFDKDYNVFKNHQFTNLTVSSPGGSFELKEDEQAKSRTQFSTATINVKIVCILERNTTAITCLHIVPDLLHSRS</sequence>
<evidence type="ECO:0000313" key="2">
    <source>
        <dbReference type="Proteomes" id="UP001214638"/>
    </source>
</evidence>
<name>A0AAD9PH42_9APIC</name>
<keyword evidence="2" id="KW-1185">Reference proteome</keyword>
<accession>A0AAD9PH42</accession>
<gene>
    <name evidence="1" type="ORF">BdWA1_003963</name>
</gene>
<dbReference type="RefSeq" id="XP_067801410.1">
    <property type="nucleotide sequence ID" value="XM_067948968.1"/>
</dbReference>
<evidence type="ECO:0000313" key="1">
    <source>
        <dbReference type="EMBL" id="KAK2194565.1"/>
    </source>
</evidence>
<protein>
    <submittedName>
        <fullName evidence="1">Uncharacterized protein</fullName>
    </submittedName>
</protein>
<reference evidence="1" key="1">
    <citation type="journal article" date="2023" name="Nat. Microbiol.">
        <title>Babesia duncani multi-omics identifies virulence factors and drug targets.</title>
        <authorList>
            <person name="Singh P."/>
            <person name="Lonardi S."/>
            <person name="Liang Q."/>
            <person name="Vydyam P."/>
            <person name="Khabirova E."/>
            <person name="Fang T."/>
            <person name="Gihaz S."/>
            <person name="Thekkiniath J."/>
            <person name="Munshi M."/>
            <person name="Abel S."/>
            <person name="Ciampossin L."/>
            <person name="Batugedara G."/>
            <person name="Gupta M."/>
            <person name="Lu X.M."/>
            <person name="Lenz T."/>
            <person name="Chakravarty S."/>
            <person name="Cornillot E."/>
            <person name="Hu Y."/>
            <person name="Ma W."/>
            <person name="Gonzalez L.M."/>
            <person name="Sanchez S."/>
            <person name="Estrada K."/>
            <person name="Sanchez-Flores A."/>
            <person name="Montero E."/>
            <person name="Harb O.S."/>
            <person name="Le Roch K.G."/>
            <person name="Mamoun C.B."/>
        </authorList>
    </citation>
    <scope>NUCLEOTIDE SEQUENCE</scope>
    <source>
        <strain evidence="1">WA1</strain>
    </source>
</reference>
<comment type="caution">
    <text evidence="1">The sequence shown here is derived from an EMBL/GenBank/DDBJ whole genome shotgun (WGS) entry which is preliminary data.</text>
</comment>
<dbReference type="AlphaFoldDB" id="A0AAD9PH42"/>
<dbReference type="EMBL" id="JALLKP010000085">
    <property type="protein sequence ID" value="KAK2194565.1"/>
    <property type="molecule type" value="Genomic_DNA"/>
</dbReference>
<proteinExistence type="predicted"/>
<dbReference type="GeneID" id="94338258"/>
<organism evidence="1 2">
    <name type="scientific">Babesia duncani</name>
    <dbReference type="NCBI Taxonomy" id="323732"/>
    <lineage>
        <taxon>Eukaryota</taxon>
        <taxon>Sar</taxon>
        <taxon>Alveolata</taxon>
        <taxon>Apicomplexa</taxon>
        <taxon>Aconoidasida</taxon>
        <taxon>Piroplasmida</taxon>
        <taxon>Babesiidae</taxon>
        <taxon>Babesia</taxon>
    </lineage>
</organism>